<keyword evidence="1" id="KW-0678">Repressor</keyword>
<organism evidence="7 8">
    <name type="scientific">Nocardioides eburneus</name>
    <dbReference type="NCBI Taxonomy" id="3231482"/>
    <lineage>
        <taxon>Bacteria</taxon>
        <taxon>Bacillati</taxon>
        <taxon>Actinomycetota</taxon>
        <taxon>Actinomycetes</taxon>
        <taxon>Propionibacteriales</taxon>
        <taxon>Nocardioidaceae</taxon>
        <taxon>Nocardioides</taxon>
    </lineage>
</organism>
<gene>
    <name evidence="7" type="ORF">AB3X52_10295</name>
</gene>
<accession>A0ABV3T294</accession>
<reference evidence="7 8" key="1">
    <citation type="submission" date="2024-07" db="EMBL/GenBank/DDBJ databases">
        <authorList>
            <person name="Lee S."/>
            <person name="Kang M."/>
        </authorList>
    </citation>
    <scope>NUCLEOTIDE SEQUENCE [LARGE SCALE GENOMIC DNA]</scope>
    <source>
        <strain evidence="7 8">DS6</strain>
    </source>
</reference>
<keyword evidence="3 7" id="KW-0808">Transferase</keyword>
<evidence type="ECO:0000256" key="3">
    <source>
        <dbReference type="ARBA" id="ARBA00022679"/>
    </source>
</evidence>
<evidence type="ECO:0000256" key="5">
    <source>
        <dbReference type="ARBA" id="ARBA00049880"/>
    </source>
</evidence>
<sequence length="172" mass="18691">MSAREPEFLTELLGPTHELDAFDSGEAETDEWLRGHALRTQQQGSARTRILRSPDSQRILGFYAVAPHDTHREDLPGSAAGGLTTVPGYLLAQLAVDRSLQGQGVGAELLLDAMETIVIAAEAAGGRLMVVDALRGEVLAFYERFGFIRIGTTLRLYMKISRIRAALEAAGR</sequence>
<dbReference type="InterPro" id="IPR016181">
    <property type="entry name" value="Acyl_CoA_acyltransferase"/>
</dbReference>
<evidence type="ECO:0000313" key="7">
    <source>
        <dbReference type="EMBL" id="MEX0428009.1"/>
    </source>
</evidence>
<evidence type="ECO:0000256" key="1">
    <source>
        <dbReference type="ARBA" id="ARBA00022491"/>
    </source>
</evidence>
<dbReference type="SUPFAM" id="SSF55729">
    <property type="entry name" value="Acyl-CoA N-acyltransferases (Nat)"/>
    <property type="match status" value="1"/>
</dbReference>
<dbReference type="PANTHER" id="PTHR36449:SF1">
    <property type="entry name" value="ACETYLTRANSFERASE"/>
    <property type="match status" value="1"/>
</dbReference>
<name>A0ABV3T294_9ACTN</name>
<comment type="catalytic activity">
    <reaction evidence="5">
        <text>glycyl-tRNA(Gly) + acetyl-CoA = N-acetylglycyl-tRNA(Gly) + CoA + H(+)</text>
        <dbReference type="Rhea" id="RHEA:81867"/>
        <dbReference type="Rhea" id="RHEA-COMP:9683"/>
        <dbReference type="Rhea" id="RHEA-COMP:19766"/>
        <dbReference type="ChEBI" id="CHEBI:15378"/>
        <dbReference type="ChEBI" id="CHEBI:57287"/>
        <dbReference type="ChEBI" id="CHEBI:57288"/>
        <dbReference type="ChEBI" id="CHEBI:78522"/>
        <dbReference type="ChEBI" id="CHEBI:232036"/>
    </reaction>
</comment>
<dbReference type="RefSeq" id="WP_367993925.1">
    <property type="nucleotide sequence ID" value="NZ_JBFPJR010000015.1"/>
</dbReference>
<proteinExistence type="predicted"/>
<dbReference type="EMBL" id="JBFPJR010000015">
    <property type="protein sequence ID" value="MEX0428009.1"/>
    <property type="molecule type" value="Genomic_DNA"/>
</dbReference>
<dbReference type="Proteomes" id="UP001556631">
    <property type="component" value="Unassembled WGS sequence"/>
</dbReference>
<evidence type="ECO:0000259" key="6">
    <source>
        <dbReference type="Pfam" id="PF13508"/>
    </source>
</evidence>
<feature type="domain" description="N-acetyltransferase" evidence="6">
    <location>
        <begin position="58"/>
        <end position="148"/>
    </location>
</feature>
<keyword evidence="2" id="KW-1277">Toxin-antitoxin system</keyword>
<dbReference type="PANTHER" id="PTHR36449">
    <property type="entry name" value="ACETYLTRANSFERASE-RELATED"/>
    <property type="match status" value="1"/>
</dbReference>
<evidence type="ECO:0000313" key="8">
    <source>
        <dbReference type="Proteomes" id="UP001556631"/>
    </source>
</evidence>
<dbReference type="InterPro" id="IPR000182">
    <property type="entry name" value="GNAT_dom"/>
</dbReference>
<evidence type="ECO:0000256" key="2">
    <source>
        <dbReference type="ARBA" id="ARBA00022649"/>
    </source>
</evidence>
<keyword evidence="4 7" id="KW-0012">Acyltransferase</keyword>
<evidence type="ECO:0000256" key="4">
    <source>
        <dbReference type="ARBA" id="ARBA00023315"/>
    </source>
</evidence>
<protein>
    <submittedName>
        <fullName evidence="7">GNAT family N-acetyltransferase</fullName>
        <ecNumber evidence="7">2.3.-.-</ecNumber>
    </submittedName>
</protein>
<dbReference type="Gene3D" id="3.40.630.30">
    <property type="match status" value="1"/>
</dbReference>
<keyword evidence="8" id="KW-1185">Reference proteome</keyword>
<dbReference type="Pfam" id="PF13508">
    <property type="entry name" value="Acetyltransf_7"/>
    <property type="match status" value="1"/>
</dbReference>
<comment type="caution">
    <text evidence="7">The sequence shown here is derived from an EMBL/GenBank/DDBJ whole genome shotgun (WGS) entry which is preliminary data.</text>
</comment>
<dbReference type="GO" id="GO:0016746">
    <property type="term" value="F:acyltransferase activity"/>
    <property type="evidence" value="ECO:0007669"/>
    <property type="project" value="UniProtKB-KW"/>
</dbReference>
<dbReference type="EC" id="2.3.-.-" evidence="7"/>